<gene>
    <name evidence="1" type="ORF">HQ945_07485</name>
</gene>
<evidence type="ECO:0000313" key="2">
    <source>
        <dbReference type="Proteomes" id="UP000550508"/>
    </source>
</evidence>
<accession>A0A849VT97</accession>
<keyword evidence="2" id="KW-1185">Reference proteome</keyword>
<organism evidence="1 2">
    <name type="scientific">Phyllobacterium pellucidum</name>
    <dbReference type="NCBI Taxonomy" id="2740464"/>
    <lineage>
        <taxon>Bacteria</taxon>
        <taxon>Pseudomonadati</taxon>
        <taxon>Pseudomonadota</taxon>
        <taxon>Alphaproteobacteria</taxon>
        <taxon>Hyphomicrobiales</taxon>
        <taxon>Phyllobacteriaceae</taxon>
        <taxon>Phyllobacterium</taxon>
    </lineage>
</organism>
<dbReference type="PROSITE" id="PS51257">
    <property type="entry name" value="PROKAR_LIPOPROTEIN"/>
    <property type="match status" value="1"/>
</dbReference>
<name>A0A849VT97_9HYPH</name>
<reference evidence="1 2" key="1">
    <citation type="submission" date="2020-05" db="EMBL/GenBank/DDBJ databases">
        <authorList>
            <person name="Kim M.K."/>
        </authorList>
    </citation>
    <scope>NUCLEOTIDE SEQUENCE [LARGE SCALE GENOMIC DNA]</scope>
    <source>
        <strain evidence="1 2">BT25</strain>
    </source>
</reference>
<sequence>MKAFALTLAALALVGCMGNKIEPPYITPQSSIYGAPQATLAGRCLPAVNGNGKAAACIKKYP</sequence>
<dbReference type="AlphaFoldDB" id="A0A849VT97"/>
<dbReference type="Proteomes" id="UP000550508">
    <property type="component" value="Unassembled WGS sequence"/>
</dbReference>
<evidence type="ECO:0008006" key="3">
    <source>
        <dbReference type="Google" id="ProtNLM"/>
    </source>
</evidence>
<comment type="caution">
    <text evidence="1">The sequence shown here is derived from an EMBL/GenBank/DDBJ whole genome shotgun (WGS) entry which is preliminary data.</text>
</comment>
<evidence type="ECO:0000313" key="1">
    <source>
        <dbReference type="EMBL" id="NTS31093.1"/>
    </source>
</evidence>
<protein>
    <recommendedName>
        <fullName evidence="3">Lipoprotein</fullName>
    </recommendedName>
</protein>
<dbReference type="EMBL" id="JABUMX010000001">
    <property type="protein sequence ID" value="NTS31093.1"/>
    <property type="molecule type" value="Genomic_DNA"/>
</dbReference>
<proteinExistence type="predicted"/>
<dbReference type="RefSeq" id="WP_113281137.1">
    <property type="nucleotide sequence ID" value="NZ_JABUMX010000001.1"/>
</dbReference>